<dbReference type="Gene3D" id="3.40.50.720">
    <property type="entry name" value="NAD(P)-binding Rossmann-like Domain"/>
    <property type="match status" value="1"/>
</dbReference>
<dbReference type="Proteomes" id="UP000277671">
    <property type="component" value="Unassembled WGS sequence"/>
</dbReference>
<dbReference type="AlphaFoldDB" id="A0A495JAI3"/>
<proteinExistence type="inferred from homology"/>
<dbReference type="EMBL" id="RBKT01000001">
    <property type="protein sequence ID" value="RKR86040.1"/>
    <property type="molecule type" value="Genomic_DNA"/>
</dbReference>
<gene>
    <name evidence="3" type="ORF">BDK92_0260</name>
</gene>
<sequence length="330" mass="34869">MRVLVTGGAGFIGANTCRELVDRPEIGQVIALDDLSTGFAANLDDLPVRLVTGSILDRALLAELIDGVDAVIHLAARPSVPRSLADPVASHEANATGTLYLLEACRRAGTYLVAASSSSVYGSVAELPKHEDLATRPMSPYAASKLAAEAQVLAYHSAFGVPTLALRFFNVYGPMQSVGHAYAAVIPAFVDAALRGEPLTVHGDGAQSRDFTYVGTVAQVLADAVVHRITSTVPVNLAYGNRVSLLTLIGKLATLIGHPVEVEHTPARIGDVRESQADSTRLTALFPEVRPVPLDDGLAQTVRWYQGLFRYAEDATSEPVAETEPAHAVG</sequence>
<evidence type="ECO:0000313" key="4">
    <source>
        <dbReference type="Proteomes" id="UP000277671"/>
    </source>
</evidence>
<dbReference type="Pfam" id="PF01370">
    <property type="entry name" value="Epimerase"/>
    <property type="match status" value="1"/>
</dbReference>
<dbReference type="Gene3D" id="3.90.25.10">
    <property type="entry name" value="UDP-galactose 4-epimerase, domain 1"/>
    <property type="match status" value="1"/>
</dbReference>
<comment type="similarity">
    <text evidence="1">Belongs to the NAD(P)-dependent epimerase/dehydratase family.</text>
</comment>
<dbReference type="InterPro" id="IPR036291">
    <property type="entry name" value="NAD(P)-bd_dom_sf"/>
</dbReference>
<dbReference type="OrthoDB" id="9801785at2"/>
<accession>A0A495JAI3</accession>
<dbReference type="PANTHER" id="PTHR43000">
    <property type="entry name" value="DTDP-D-GLUCOSE 4,6-DEHYDRATASE-RELATED"/>
    <property type="match status" value="1"/>
</dbReference>
<protein>
    <submittedName>
        <fullName evidence="3">UDP-glucose 4-epimerase</fullName>
    </submittedName>
</protein>
<dbReference type="SUPFAM" id="SSF51735">
    <property type="entry name" value="NAD(P)-binding Rossmann-fold domains"/>
    <property type="match status" value="1"/>
</dbReference>
<dbReference type="InterPro" id="IPR001509">
    <property type="entry name" value="Epimerase_deHydtase"/>
</dbReference>
<evidence type="ECO:0000259" key="2">
    <source>
        <dbReference type="Pfam" id="PF01370"/>
    </source>
</evidence>
<organism evidence="3 4">
    <name type="scientific">Micromonospora pisi</name>
    <dbReference type="NCBI Taxonomy" id="589240"/>
    <lineage>
        <taxon>Bacteria</taxon>
        <taxon>Bacillati</taxon>
        <taxon>Actinomycetota</taxon>
        <taxon>Actinomycetes</taxon>
        <taxon>Micromonosporales</taxon>
        <taxon>Micromonosporaceae</taxon>
        <taxon>Micromonospora</taxon>
    </lineage>
</organism>
<name>A0A495JAI3_9ACTN</name>
<feature type="domain" description="NAD-dependent epimerase/dehydratase" evidence="2">
    <location>
        <begin position="3"/>
        <end position="227"/>
    </location>
</feature>
<reference evidence="3 4" key="1">
    <citation type="submission" date="2018-10" db="EMBL/GenBank/DDBJ databases">
        <title>Sequencing the genomes of 1000 actinobacteria strains.</title>
        <authorList>
            <person name="Klenk H.-P."/>
        </authorList>
    </citation>
    <scope>NUCLEOTIDE SEQUENCE [LARGE SCALE GENOMIC DNA]</scope>
    <source>
        <strain evidence="3 4">DSM 45175</strain>
    </source>
</reference>
<evidence type="ECO:0000256" key="1">
    <source>
        <dbReference type="ARBA" id="ARBA00007637"/>
    </source>
</evidence>
<evidence type="ECO:0000313" key="3">
    <source>
        <dbReference type="EMBL" id="RKR86040.1"/>
    </source>
</evidence>
<keyword evidence="4" id="KW-1185">Reference proteome</keyword>
<comment type="caution">
    <text evidence="3">The sequence shown here is derived from an EMBL/GenBank/DDBJ whole genome shotgun (WGS) entry which is preliminary data.</text>
</comment>
<dbReference type="RefSeq" id="WP_121153801.1">
    <property type="nucleotide sequence ID" value="NZ_RBKT01000001.1"/>
</dbReference>